<dbReference type="SUPFAM" id="SSF52047">
    <property type="entry name" value="RNI-like"/>
    <property type="match status" value="1"/>
</dbReference>
<reference evidence="2" key="1">
    <citation type="journal article" date="2020" name="Fungal Divers.">
        <title>Resolving the Mortierellaceae phylogeny through synthesis of multi-gene phylogenetics and phylogenomics.</title>
        <authorList>
            <person name="Vandepol N."/>
            <person name="Liber J."/>
            <person name="Desiro A."/>
            <person name="Na H."/>
            <person name="Kennedy M."/>
            <person name="Barry K."/>
            <person name="Grigoriev I.V."/>
            <person name="Miller A.N."/>
            <person name="O'Donnell K."/>
            <person name="Stajich J.E."/>
            <person name="Bonito G."/>
        </authorList>
    </citation>
    <scope>NUCLEOTIDE SEQUENCE</scope>
    <source>
        <strain evidence="2">KOD1015</strain>
    </source>
</reference>
<evidence type="ECO:0008006" key="4">
    <source>
        <dbReference type="Google" id="ProtNLM"/>
    </source>
</evidence>
<dbReference type="GO" id="GO:0019005">
    <property type="term" value="C:SCF ubiquitin ligase complex"/>
    <property type="evidence" value="ECO:0007669"/>
    <property type="project" value="TreeGrafter"/>
</dbReference>
<dbReference type="AlphaFoldDB" id="A0A9P6G0C6"/>
<protein>
    <recommendedName>
        <fullName evidence="4">RNI-like protein</fullName>
    </recommendedName>
</protein>
<dbReference type="Gene3D" id="3.80.10.10">
    <property type="entry name" value="Ribonuclease Inhibitor"/>
    <property type="match status" value="1"/>
</dbReference>
<organism evidence="2 3">
    <name type="scientific">Lunasporangiospora selenospora</name>
    <dbReference type="NCBI Taxonomy" id="979761"/>
    <lineage>
        <taxon>Eukaryota</taxon>
        <taxon>Fungi</taxon>
        <taxon>Fungi incertae sedis</taxon>
        <taxon>Mucoromycota</taxon>
        <taxon>Mortierellomycotina</taxon>
        <taxon>Mortierellomycetes</taxon>
        <taxon>Mortierellales</taxon>
        <taxon>Mortierellaceae</taxon>
        <taxon>Lunasporangiospora</taxon>
    </lineage>
</organism>
<accession>A0A9P6G0C6</accession>
<evidence type="ECO:0000313" key="2">
    <source>
        <dbReference type="EMBL" id="KAF9584734.1"/>
    </source>
</evidence>
<comment type="caution">
    <text evidence="2">The sequence shown here is derived from an EMBL/GenBank/DDBJ whole genome shotgun (WGS) entry which is preliminary data.</text>
</comment>
<dbReference type="OrthoDB" id="10257471at2759"/>
<keyword evidence="3" id="KW-1185">Reference proteome</keyword>
<dbReference type="InterPro" id="IPR032675">
    <property type="entry name" value="LRR_dom_sf"/>
</dbReference>
<dbReference type="PANTHER" id="PTHR13318">
    <property type="entry name" value="PARTNER OF PAIRED, ISOFORM B-RELATED"/>
    <property type="match status" value="1"/>
</dbReference>
<proteinExistence type="predicted"/>
<dbReference type="Proteomes" id="UP000780801">
    <property type="component" value="Unassembled WGS sequence"/>
</dbReference>
<dbReference type="GO" id="GO:0031146">
    <property type="term" value="P:SCF-dependent proteasomal ubiquitin-dependent protein catabolic process"/>
    <property type="evidence" value="ECO:0007669"/>
    <property type="project" value="TreeGrafter"/>
</dbReference>
<sequence>MTILIEILSIILHYLKDDRSALHACLFLSHAWSKVAVEHLYKAEHMMNNYESHTLGVSVPSASMDGPSLMGGLRSLVQSQPKEPSELNGPSIGSVLVEGNGSSARTPASSELTVLRQGSPLLSTAISQSLLWQTLEDSVVRDEALAYNYISHLNKISCPWFNDLVQDWDAFCKQWKSSRSRYSQGQSQAACPTPGAVPSTDRRTHCFNRFIRNVSRRCRFVEEFRASRIIYCSTLVYSLRHFKRLTWLDLEDALDLSTEVFQILSTTTRTLSYIRLSGTAMKNADTQSIVFLIRAQKENVLTQFKITGASHIFNSHDILKAIGECHGESMKRMTFAICDLDGSGLDLYGPLCKNLASLNLEYSSGITNEVIIPILNACRRLEKLDLTDTECSLDTILAFSASLDSSSASPQPGQFTMLKQLILNNMDSPFTAQAFIPLADACPELEELHMNSLLADSFQDFIPFISKFKALKELDVGNVFPEFNDANLISLVDAQPGLRWISIANAQITDVSLAHLAEHALELCDLCILGCDQVTKAGVVDFLDKIVNKGRLKRLDITYCGLDRVSVSEIRERVKRMVTEHGLLETPEVDGDDQFAEALRAGDDEDGAHEGDMDHTDDENEDEEEYQGQVSFWNYPSAYPADSKSEFDYLSDFTDSEVEYSDDEEDILESYEIQLAEHLALARLEQR</sequence>
<feature type="region of interest" description="Disordered" evidence="1">
    <location>
        <begin position="603"/>
        <end position="627"/>
    </location>
</feature>
<dbReference type="PANTHER" id="PTHR13318:SF95">
    <property type="entry name" value="F-BOX PROTEIN YLR352W"/>
    <property type="match status" value="1"/>
</dbReference>
<name>A0A9P6G0C6_9FUNG</name>
<evidence type="ECO:0000313" key="3">
    <source>
        <dbReference type="Proteomes" id="UP000780801"/>
    </source>
</evidence>
<gene>
    <name evidence="2" type="ORF">BGW38_005361</name>
</gene>
<dbReference type="EMBL" id="JAABOA010000340">
    <property type="protein sequence ID" value="KAF9584734.1"/>
    <property type="molecule type" value="Genomic_DNA"/>
</dbReference>
<feature type="compositionally biased region" description="Acidic residues" evidence="1">
    <location>
        <begin position="615"/>
        <end position="626"/>
    </location>
</feature>
<evidence type="ECO:0000256" key="1">
    <source>
        <dbReference type="SAM" id="MobiDB-lite"/>
    </source>
</evidence>